<keyword evidence="2" id="KW-0812">Transmembrane</keyword>
<dbReference type="RefSeq" id="XP_001311671.1">
    <property type="nucleotide sequence ID" value="XM_001311670.1"/>
</dbReference>
<dbReference type="VEuPathDB" id="TrichDB:TVAG_057310"/>
<feature type="region of interest" description="Disordered" evidence="1">
    <location>
        <begin position="143"/>
        <end position="165"/>
    </location>
</feature>
<evidence type="ECO:0000256" key="2">
    <source>
        <dbReference type="SAM" id="Phobius"/>
    </source>
</evidence>
<keyword evidence="4" id="KW-1185">Reference proteome</keyword>
<gene>
    <name evidence="3" type="ORF">TVAG_057310</name>
</gene>
<keyword evidence="2" id="KW-0472">Membrane</keyword>
<dbReference type="KEGG" id="tva:4756542"/>
<name>A2F8K9_TRIV3</name>
<keyword evidence="2" id="KW-1133">Transmembrane helix</keyword>
<dbReference type="Proteomes" id="UP000001542">
    <property type="component" value="Unassembled WGS sequence"/>
</dbReference>
<dbReference type="VEuPathDB" id="TrichDB:TVAGG3_0084650"/>
<dbReference type="InParanoid" id="A2F8K9"/>
<evidence type="ECO:0000256" key="1">
    <source>
        <dbReference type="SAM" id="MobiDB-lite"/>
    </source>
</evidence>
<evidence type="ECO:0000313" key="3">
    <source>
        <dbReference type="EMBL" id="EAX98741.1"/>
    </source>
</evidence>
<reference evidence="3" key="2">
    <citation type="journal article" date="2007" name="Science">
        <title>Draft genome sequence of the sexually transmitted pathogen Trichomonas vaginalis.</title>
        <authorList>
            <person name="Carlton J.M."/>
            <person name="Hirt R.P."/>
            <person name="Silva J.C."/>
            <person name="Delcher A.L."/>
            <person name="Schatz M."/>
            <person name="Zhao Q."/>
            <person name="Wortman J.R."/>
            <person name="Bidwell S.L."/>
            <person name="Alsmark U.C.M."/>
            <person name="Besteiro S."/>
            <person name="Sicheritz-Ponten T."/>
            <person name="Noel C.J."/>
            <person name="Dacks J.B."/>
            <person name="Foster P.G."/>
            <person name="Simillion C."/>
            <person name="Van de Peer Y."/>
            <person name="Miranda-Saavedra D."/>
            <person name="Barton G.J."/>
            <person name="Westrop G.D."/>
            <person name="Mueller S."/>
            <person name="Dessi D."/>
            <person name="Fiori P.L."/>
            <person name="Ren Q."/>
            <person name="Paulsen I."/>
            <person name="Zhang H."/>
            <person name="Bastida-Corcuera F.D."/>
            <person name="Simoes-Barbosa A."/>
            <person name="Brown M.T."/>
            <person name="Hayes R.D."/>
            <person name="Mukherjee M."/>
            <person name="Okumura C.Y."/>
            <person name="Schneider R."/>
            <person name="Smith A.J."/>
            <person name="Vanacova S."/>
            <person name="Villalvazo M."/>
            <person name="Haas B.J."/>
            <person name="Pertea M."/>
            <person name="Feldblyum T.V."/>
            <person name="Utterback T.R."/>
            <person name="Shu C.L."/>
            <person name="Osoegawa K."/>
            <person name="de Jong P.J."/>
            <person name="Hrdy I."/>
            <person name="Horvathova L."/>
            <person name="Zubacova Z."/>
            <person name="Dolezal P."/>
            <person name="Malik S.B."/>
            <person name="Logsdon J.M. Jr."/>
            <person name="Henze K."/>
            <person name="Gupta A."/>
            <person name="Wang C.C."/>
            <person name="Dunne R.L."/>
            <person name="Upcroft J.A."/>
            <person name="Upcroft P."/>
            <person name="White O."/>
            <person name="Salzberg S.L."/>
            <person name="Tang P."/>
            <person name="Chiu C.-H."/>
            <person name="Lee Y.-S."/>
            <person name="Embley T.M."/>
            <person name="Coombs G.H."/>
            <person name="Mottram J.C."/>
            <person name="Tachezy J."/>
            <person name="Fraser-Liggett C.M."/>
            <person name="Johnson P.J."/>
        </authorList>
    </citation>
    <scope>NUCLEOTIDE SEQUENCE [LARGE SCALE GENOMIC DNA]</scope>
    <source>
        <strain evidence="3">G3</strain>
    </source>
</reference>
<feature type="transmembrane region" description="Helical" evidence="2">
    <location>
        <begin position="116"/>
        <end position="139"/>
    </location>
</feature>
<proteinExistence type="predicted"/>
<organism evidence="3 4">
    <name type="scientific">Trichomonas vaginalis (strain ATCC PRA-98 / G3)</name>
    <dbReference type="NCBI Taxonomy" id="412133"/>
    <lineage>
        <taxon>Eukaryota</taxon>
        <taxon>Metamonada</taxon>
        <taxon>Parabasalia</taxon>
        <taxon>Trichomonadida</taxon>
        <taxon>Trichomonadidae</taxon>
        <taxon>Trichomonas</taxon>
    </lineage>
</organism>
<sequence length="165" mass="18568">MKFSLLNENDETTSGNINGHIIMGSPVVEEGQLYNETGFDLSINLVNNEQQTVSDSLLFYDILYEIPSGVNTEQEVISYCQNSTITVIRENNLGGDDLEYYRLPGTMISHISGSPFYLIMGIVYLIVLVSLALWVCFYWKKSDKQKGKQTKGKPVPVENSNDNKK</sequence>
<dbReference type="AlphaFoldDB" id="A2F8K9"/>
<reference evidence="3" key="1">
    <citation type="submission" date="2006-10" db="EMBL/GenBank/DDBJ databases">
        <authorList>
            <person name="Amadeo P."/>
            <person name="Zhao Q."/>
            <person name="Wortman J."/>
            <person name="Fraser-Liggett C."/>
            <person name="Carlton J."/>
        </authorList>
    </citation>
    <scope>NUCLEOTIDE SEQUENCE</scope>
    <source>
        <strain evidence="3">G3</strain>
    </source>
</reference>
<evidence type="ECO:0000313" key="4">
    <source>
        <dbReference type="Proteomes" id="UP000001542"/>
    </source>
</evidence>
<dbReference type="EMBL" id="DS113663">
    <property type="protein sequence ID" value="EAX98741.1"/>
    <property type="molecule type" value="Genomic_DNA"/>
</dbReference>
<protein>
    <submittedName>
        <fullName evidence="3">Uncharacterized protein</fullName>
    </submittedName>
</protein>
<accession>A2F8K9</accession>